<feature type="region of interest" description="Disordered" evidence="6">
    <location>
        <begin position="227"/>
        <end position="267"/>
    </location>
</feature>
<feature type="compositionally biased region" description="Low complexity" evidence="6">
    <location>
        <begin position="10"/>
        <end position="26"/>
    </location>
</feature>
<keyword evidence="5" id="KW-0067">ATP-binding</keyword>
<dbReference type="Proteomes" id="UP000006461">
    <property type="component" value="Chromosome"/>
</dbReference>
<dbReference type="InterPro" id="IPR025103">
    <property type="entry name" value="DUF4011"/>
</dbReference>
<dbReference type="eggNOG" id="COG1112">
    <property type="taxonomic scope" value="Bacteria"/>
</dbReference>
<dbReference type="CDD" id="cd18808">
    <property type="entry name" value="SF1_C_Upf1"/>
    <property type="match status" value="1"/>
</dbReference>
<dbReference type="InterPro" id="IPR027417">
    <property type="entry name" value="P-loop_NTPase"/>
</dbReference>
<dbReference type="InterPro" id="IPR050534">
    <property type="entry name" value="Coronavir_polyprotein_1ab"/>
</dbReference>
<dbReference type="Pfam" id="PF13087">
    <property type="entry name" value="AAA_12"/>
    <property type="match status" value="1"/>
</dbReference>
<evidence type="ECO:0000259" key="9">
    <source>
        <dbReference type="Pfam" id="PF18741"/>
    </source>
</evidence>
<dbReference type="EMBL" id="FO203431">
    <property type="protein sequence ID" value="CCH89444.1"/>
    <property type="molecule type" value="Genomic_DNA"/>
</dbReference>
<dbReference type="STRING" id="477641.MODMU_4042"/>
<feature type="region of interest" description="Disordered" evidence="6">
    <location>
        <begin position="1"/>
        <end position="26"/>
    </location>
</feature>
<keyword evidence="4 10" id="KW-0347">Helicase</keyword>
<dbReference type="OrthoDB" id="3197455at2"/>
<evidence type="ECO:0000256" key="2">
    <source>
        <dbReference type="ARBA" id="ARBA00022741"/>
    </source>
</evidence>
<feature type="domain" description="DNA2/NAM7 helicase helicase" evidence="7">
    <location>
        <begin position="544"/>
        <end position="633"/>
    </location>
</feature>
<dbReference type="InterPro" id="IPR047187">
    <property type="entry name" value="SF1_C_Upf1"/>
</dbReference>
<gene>
    <name evidence="10" type="ordered locus">MODMU_4042</name>
</gene>
<dbReference type="InterPro" id="IPR041677">
    <property type="entry name" value="DNA2/NAM7_AAA_11"/>
</dbReference>
<feature type="domain" description="DNA2/NAM7 helicase-like C-terminal" evidence="8">
    <location>
        <begin position="1235"/>
        <end position="1407"/>
    </location>
</feature>
<proteinExistence type="inferred from homology"/>
<keyword evidence="2" id="KW-0547">Nucleotide-binding</keyword>
<evidence type="ECO:0000256" key="6">
    <source>
        <dbReference type="SAM" id="MobiDB-lite"/>
    </source>
</evidence>
<protein>
    <submittedName>
        <fullName evidence="10">DNA helicase</fullName>
    </submittedName>
</protein>
<evidence type="ECO:0000259" key="8">
    <source>
        <dbReference type="Pfam" id="PF13087"/>
    </source>
</evidence>
<dbReference type="Pfam" id="PF18741">
    <property type="entry name" value="MTES_1575"/>
    <property type="match status" value="1"/>
</dbReference>
<dbReference type="Pfam" id="PF13195">
    <property type="entry name" value="DUF4011"/>
    <property type="match status" value="1"/>
</dbReference>
<dbReference type="InterPro" id="IPR049468">
    <property type="entry name" value="Restrct_endonuc-II-like_dom"/>
</dbReference>
<feature type="region of interest" description="Disordered" evidence="6">
    <location>
        <begin position="1587"/>
        <end position="1619"/>
    </location>
</feature>
<evidence type="ECO:0000259" key="7">
    <source>
        <dbReference type="Pfam" id="PF13086"/>
    </source>
</evidence>
<dbReference type="PANTHER" id="PTHR43788:SF8">
    <property type="entry name" value="DNA-BINDING PROTEIN SMUBP-2"/>
    <property type="match status" value="1"/>
</dbReference>
<dbReference type="eggNOG" id="COG0210">
    <property type="taxonomic scope" value="Bacteria"/>
</dbReference>
<dbReference type="GO" id="GO:0016787">
    <property type="term" value="F:hydrolase activity"/>
    <property type="evidence" value="ECO:0007669"/>
    <property type="project" value="UniProtKB-KW"/>
</dbReference>
<dbReference type="HOGENOM" id="CLU_000788_0_0_11"/>
<keyword evidence="3" id="KW-0378">Hydrolase</keyword>
<dbReference type="GO" id="GO:0005524">
    <property type="term" value="F:ATP binding"/>
    <property type="evidence" value="ECO:0007669"/>
    <property type="project" value="UniProtKB-KW"/>
</dbReference>
<dbReference type="OMA" id="KYLMWKD"/>
<evidence type="ECO:0000256" key="1">
    <source>
        <dbReference type="ARBA" id="ARBA00007913"/>
    </source>
</evidence>
<dbReference type="KEGG" id="mmar:MODMU_4042"/>
<evidence type="ECO:0000313" key="10">
    <source>
        <dbReference type="EMBL" id="CCH89444.1"/>
    </source>
</evidence>
<name>I4F1D1_MODI5</name>
<evidence type="ECO:0000256" key="5">
    <source>
        <dbReference type="ARBA" id="ARBA00022840"/>
    </source>
</evidence>
<evidence type="ECO:0000313" key="11">
    <source>
        <dbReference type="Proteomes" id="UP000006461"/>
    </source>
</evidence>
<keyword evidence="11" id="KW-1185">Reference proteome</keyword>
<dbReference type="SUPFAM" id="SSF52540">
    <property type="entry name" value="P-loop containing nucleoside triphosphate hydrolases"/>
    <property type="match status" value="1"/>
</dbReference>
<feature type="domain" description="Restriction endonuclease type II-like" evidence="9">
    <location>
        <begin position="1453"/>
        <end position="1549"/>
    </location>
</feature>
<sequence>MANVADLQWAPEEPVAPASPAVSADVPEPPAAALAQLAAHVRPEDPAVGALLAEAAELLEAGTGSGSMAGWADDAERVDEVVEALTWAVRRREVRWQEIPVDGDPADRPLRSPGELLDGRTGTALDLVLTLAAAFEQAGLRPLLWLVPGHAFLGYWREERSAGAAATTDVSALVDLVEQGRIGLVETRLLTDRGNTSADLDGPARSAWLTGDLAGVLGVTDVHRARSEGIRPLPPRTVDAPPDDDPADDAAEAPAAEPATQPRTPLQRCADTLLDLGRGNPLVDLPTGAGLPLAVPPTALPVLEDLVGAGATLTLLATDRAAGPHPEPAPRPAGEPSAEQLLSEHRSVHGALPEAEHLPRLRALAHDARTVLEETGANDLHLALGTLVWELDGAPVRSPLVLVPVVFTVDGRGARLTADESGAATPNECLRELLRRQCGLTVPGLDTPSADGAGTDLTAALQAVRAAVAERSLPWRVEPTAELAVLPLADVRLWQDLDRHAADLEAHPLVAALTGAPDAAATDPAPAADVDLDELAARCPLPADADQLQAVAEGTAGRTFVLEGPPGTGKTQTIANLVTHAVAEGRRVLIVAGKRVALDVLARRLDAVGLGPITLDLHARGSRPAVVRAQVRTALAHAVDVDEPGLTTDAEDLASATRTLARYAERLHAENAGGLSFASAHDALLATDAGTPALPVTPAFAARADADVVTAVRRALALLPDIAGLARPSAGHAWGFIDSIDLDITAVQQAAAAVDAAVRELPGEGGLAGAVRAVRSVEDLDTLLHLLTGPRVTLDVLDEVRSPRWAAATADVTGEVAALTGAVHPAFETVTPDALALPLADLVDRARAVAATGWWGRRGTLADLREQLAPVLAPGATLRTKDVPALLESLGRLQAAVHGLAARAVTIPGLQVPAGWNPFVDAGRFVLDAEVRWLRRAAAAVDGSTVPAAALRRFLTGGPVADAASARTVARLRDAVVTLLAACSSNSAQLAAWSGTDGLVLRWTMTRPERGVEYVHPMSLRRWVSLLDTLEPLRLAGLTEARAQLRHGVVRADDAVRAFDRGLAEASVAERLATTGLDAFDAGLHESVLSRFTTASRAVRSHLTSAVPAAVLAARPVGAEGEQRVAALQRELAAHRRGPGVADLLATDVDLLTTVLPCVLATPDSVARLLPATAGLFDLVVFDEASRLRVADAVGALGRARAAVVVGDSRQLPPADGQEGLLAACVRAGLPRRSLSWHYRSQDERLIAFSNTRCYDGGLATFPAPGHRPSPVSLVQVGGAFLRADGTNPVEARAVVAEVLRRSSAGAASLGVVTLHAGQRDLVETLLREAGDERVTEALDRLDGEGLLVKQLADVQGDERDVVLLSLGAAPTAGPWTADLGPLARDGGERWLNVAVTRARQQVVVVSSFGAAQLPVDEGTAPGLAHLRGYLEVAAHGTDALPRSAGAPDRHRDQVAAALRERGLVVRTDVGLSGSRIDLTVARADAPDVPLLAVLLDGPAWARRRTVGDRDGLPTEVLGERLGWPAVERVWLPAWLTDRDEVLDRLVAAVDAVPVPVAEEPAPEPEPEPAYDGPLAEVIPLRPLPTAAVPSAPSAEPLPTESAPVVEPEATESALPVESSGTRSVPLVTAAPAVRRAAVPSVLGPLDEEQPFLPWNPRPAGEKKQLDQLADPAVAKVVRRVLAAGLKAEGPVHRDRLTRLAAGAFGLTRVAEARRDALLGLLPRTAVVDGEFVWPAGIDRETWTWFRRQASSAQRPLEHVSPVEIGNAMVALARAAGGLTEDELVLRTAEVFGHRRRTPAVAPLLQTALAATVARGRLTVQPDGRLTA</sequence>
<reference evidence="10 11" key="1">
    <citation type="journal article" date="2012" name="J. Bacteriol.">
        <title>Genome Sequence of Radiation-Resistant Modestobacter marinus Strain BC501, a Representative Actinobacterium That Thrives on Calcareous Stone Surfaces.</title>
        <authorList>
            <person name="Normand P."/>
            <person name="Gury J."/>
            <person name="Pujic P."/>
            <person name="Chouaia B."/>
            <person name="Crotti E."/>
            <person name="Brusetti L."/>
            <person name="Daffonchio D."/>
            <person name="Vacherie B."/>
            <person name="Barbe V."/>
            <person name="Medigue C."/>
            <person name="Calteau A."/>
            <person name="Ghodhbane-Gtari F."/>
            <person name="Essoussi I."/>
            <person name="Nouioui I."/>
            <person name="Abbassi-Ghozzi I."/>
            <person name="Gtari M."/>
        </authorList>
    </citation>
    <scope>NUCLEOTIDE SEQUENCE [LARGE SCALE GENOMIC DNA]</scope>
    <source>
        <strain evidence="11">BC 501</strain>
    </source>
</reference>
<comment type="similarity">
    <text evidence="1">Belongs to the DNA2/NAM7 helicase family.</text>
</comment>
<dbReference type="Pfam" id="PF13086">
    <property type="entry name" value="AAA_11"/>
    <property type="match status" value="1"/>
</dbReference>
<dbReference type="GO" id="GO:0043139">
    <property type="term" value="F:5'-3' DNA helicase activity"/>
    <property type="evidence" value="ECO:0007669"/>
    <property type="project" value="TreeGrafter"/>
</dbReference>
<evidence type="ECO:0000256" key="4">
    <source>
        <dbReference type="ARBA" id="ARBA00022806"/>
    </source>
</evidence>
<dbReference type="Gene3D" id="3.40.50.300">
    <property type="entry name" value="P-loop containing nucleotide triphosphate hydrolases"/>
    <property type="match status" value="3"/>
</dbReference>
<dbReference type="InterPro" id="IPR041679">
    <property type="entry name" value="DNA2/NAM7-like_C"/>
</dbReference>
<organism evidence="10 11">
    <name type="scientific">Modestobacter italicus (strain DSM 44449 / CECT 9708 / BC 501)</name>
    <dbReference type="NCBI Taxonomy" id="2732864"/>
    <lineage>
        <taxon>Bacteria</taxon>
        <taxon>Bacillati</taxon>
        <taxon>Actinomycetota</taxon>
        <taxon>Actinomycetes</taxon>
        <taxon>Geodermatophilales</taxon>
        <taxon>Geodermatophilaceae</taxon>
        <taxon>Modestobacter</taxon>
    </lineage>
</organism>
<evidence type="ECO:0000256" key="3">
    <source>
        <dbReference type="ARBA" id="ARBA00022801"/>
    </source>
</evidence>
<feature type="compositionally biased region" description="Acidic residues" evidence="6">
    <location>
        <begin position="241"/>
        <end position="251"/>
    </location>
</feature>
<feature type="region of interest" description="Disordered" evidence="6">
    <location>
        <begin position="320"/>
        <end position="344"/>
    </location>
</feature>
<dbReference type="PANTHER" id="PTHR43788">
    <property type="entry name" value="DNA2/NAM7 HELICASE FAMILY MEMBER"/>
    <property type="match status" value="1"/>
</dbReference>
<accession>I4F1D1</accession>